<dbReference type="InterPro" id="IPR036179">
    <property type="entry name" value="Ig-like_dom_sf"/>
</dbReference>
<organism evidence="6">
    <name type="scientific">Homo sapiens</name>
    <name type="common">Human</name>
    <dbReference type="NCBI Taxonomy" id="9606"/>
    <lineage>
        <taxon>Eukaryota</taxon>
        <taxon>Metazoa</taxon>
        <taxon>Chordata</taxon>
        <taxon>Craniata</taxon>
        <taxon>Vertebrata</taxon>
        <taxon>Euteleostomi</taxon>
        <taxon>Mammalia</taxon>
        <taxon>Eutheria</taxon>
        <taxon>Euarchontoglires</taxon>
        <taxon>Primates</taxon>
        <taxon>Haplorrhini</taxon>
        <taxon>Catarrhini</taxon>
        <taxon>Hominidae</taxon>
        <taxon>Homo</taxon>
    </lineage>
</organism>
<evidence type="ECO:0000256" key="1">
    <source>
        <dbReference type="ARBA" id="ARBA00022729"/>
    </source>
</evidence>
<sequence length="124" mass="13836">MLPSLVPCVGKTVWLYLQAWPNPVFEGDALTLRCQGWKNTPLSQVKFYRDGKFLHFSKENQTLSMGAATVQSRGQYSCSGQVMYIPQTFTQTSETAMVQVQGESPAWEFVGQEVLLKGPVSRGQ</sequence>
<dbReference type="PANTHER" id="PTHR11481:SF62">
    <property type="entry name" value="FC RECEPTOR-LIKE PROTEIN 6"/>
    <property type="match status" value="1"/>
</dbReference>
<dbReference type="Gene3D" id="2.60.40.10">
    <property type="entry name" value="Immunoglobulins"/>
    <property type="match status" value="1"/>
</dbReference>
<accession>B7Z710</accession>
<dbReference type="PANTHER" id="PTHR11481">
    <property type="entry name" value="IMMUNOGLOBULIN FC RECEPTOR"/>
    <property type="match status" value="1"/>
</dbReference>
<evidence type="ECO:0000256" key="2">
    <source>
        <dbReference type="ARBA" id="ARBA00022737"/>
    </source>
</evidence>
<dbReference type="PeptideAtlas" id="B7Z710"/>
<evidence type="ECO:0000256" key="3">
    <source>
        <dbReference type="ARBA" id="ARBA00023157"/>
    </source>
</evidence>
<dbReference type="Pfam" id="PF13895">
    <property type="entry name" value="Ig_2"/>
    <property type="match status" value="1"/>
</dbReference>
<feature type="domain" description="Ig-like" evidence="5">
    <location>
        <begin position="3"/>
        <end position="90"/>
    </location>
</feature>
<dbReference type="EMBL" id="AK301270">
    <property type="protein sequence ID" value="BAH13446.1"/>
    <property type="molecule type" value="mRNA"/>
</dbReference>
<evidence type="ECO:0000259" key="5">
    <source>
        <dbReference type="PROSITE" id="PS50835"/>
    </source>
</evidence>
<name>B7Z710_HUMAN</name>
<keyword evidence="6" id="KW-0675">Receptor</keyword>
<dbReference type="CDD" id="cd05753">
    <property type="entry name" value="Ig2_FcgammaR_like"/>
    <property type="match status" value="1"/>
</dbReference>
<proteinExistence type="evidence at transcript level"/>
<dbReference type="SUPFAM" id="SSF48726">
    <property type="entry name" value="Immunoglobulin"/>
    <property type="match status" value="1"/>
</dbReference>
<keyword evidence="1" id="KW-0732">Signal</keyword>
<reference evidence="6" key="1">
    <citation type="submission" date="2007-10" db="EMBL/GenBank/DDBJ databases">
        <title>NEDO human cDNA sequencing project focused on splicing variants.</title>
        <authorList>
            <person name="Wakamatsu A."/>
            <person name="Yamamoto J."/>
            <person name="Kimura K."/>
            <person name="Ishii S."/>
            <person name="Watanabe K."/>
            <person name="Sugiyama A."/>
            <person name="Murakawa K."/>
            <person name="Kaida T."/>
            <person name="Tsuchiya K."/>
            <person name="Fukuzumi Y."/>
            <person name="Kumagai A."/>
            <person name="Oishi Y."/>
            <person name="Yamamoto S."/>
            <person name="Ono Y."/>
            <person name="Komori Y."/>
            <person name="Yamazaki M."/>
            <person name="Kisu Y."/>
            <person name="Nishikawa T."/>
            <person name="Sugano S."/>
            <person name="Nomura N."/>
            <person name="Isogai T."/>
        </authorList>
    </citation>
    <scope>NUCLEOTIDE SEQUENCE</scope>
    <source>
        <tissue evidence="6">Spleen</tissue>
    </source>
</reference>
<dbReference type="PROSITE" id="PS50835">
    <property type="entry name" value="IG_LIKE"/>
    <property type="match status" value="1"/>
</dbReference>
<dbReference type="AlphaFoldDB" id="B7Z710"/>
<dbReference type="InterPro" id="IPR007110">
    <property type="entry name" value="Ig-like_dom"/>
</dbReference>
<dbReference type="InterPro" id="IPR013783">
    <property type="entry name" value="Ig-like_fold"/>
</dbReference>
<evidence type="ECO:0000256" key="4">
    <source>
        <dbReference type="ARBA" id="ARBA00023319"/>
    </source>
</evidence>
<keyword evidence="3" id="KW-1015">Disulfide bond</keyword>
<evidence type="ECO:0000313" key="6">
    <source>
        <dbReference type="EMBL" id="BAH13446.1"/>
    </source>
</evidence>
<keyword evidence="4" id="KW-0393">Immunoglobulin domain</keyword>
<protein>
    <submittedName>
        <fullName evidence="6">cDNA FLJ50252, highly similar to Homo sapiens Fc receptor-like 6 (FCRL6), mRNA</fullName>
    </submittedName>
</protein>
<keyword evidence="2" id="KW-0677">Repeat</keyword>
<dbReference type="InterPro" id="IPR050488">
    <property type="entry name" value="Ig_Fc_receptor"/>
</dbReference>
<dbReference type="FunFam" id="2.60.40.10:FF:000217">
    <property type="entry name" value="High affinity immunoglobulin gamma Fc receptor I"/>
    <property type="match status" value="1"/>
</dbReference>